<sequence>MAREQLRDFFQCSSAVLGALIEQHRDPETRTLGGLGFTEPESTPPGYGVNIRLFIAYDTVEPFDTSFSLDKRRGWRDQELCARLYSRLSHNPGTKAWVQQLSGSARLSWRLRSGRFYKWFCRSTATTKSNVDYNSAFGCHRHGNQFLKNLRDQERQRIYFTTDELEDVLKQVEEMKQGMRWKPANDVQFGRHRPQGANSGAPVRGVSGAYAAMATPEVPEP</sequence>
<organism evidence="1 2">
    <name type="scientific">Phytophthora megakarya</name>
    <dbReference type="NCBI Taxonomy" id="4795"/>
    <lineage>
        <taxon>Eukaryota</taxon>
        <taxon>Sar</taxon>
        <taxon>Stramenopiles</taxon>
        <taxon>Oomycota</taxon>
        <taxon>Peronosporomycetes</taxon>
        <taxon>Peronosporales</taxon>
        <taxon>Peronosporaceae</taxon>
        <taxon>Phytophthora</taxon>
    </lineage>
</organism>
<accession>A0A225WNB6</accession>
<dbReference type="EMBL" id="NBNE01000487">
    <property type="protein sequence ID" value="OWZ19112.1"/>
    <property type="molecule type" value="Genomic_DNA"/>
</dbReference>
<gene>
    <name evidence="1" type="ORF">PHMEG_0006696</name>
</gene>
<evidence type="ECO:0000313" key="1">
    <source>
        <dbReference type="EMBL" id="OWZ19112.1"/>
    </source>
</evidence>
<keyword evidence="2" id="KW-1185">Reference proteome</keyword>
<dbReference type="OrthoDB" id="6774612at2759"/>
<dbReference type="AlphaFoldDB" id="A0A225WNB6"/>
<proteinExistence type="predicted"/>
<comment type="caution">
    <text evidence="1">The sequence shown here is derived from an EMBL/GenBank/DDBJ whole genome shotgun (WGS) entry which is preliminary data.</text>
</comment>
<evidence type="ECO:0000313" key="2">
    <source>
        <dbReference type="Proteomes" id="UP000198211"/>
    </source>
</evidence>
<protein>
    <submittedName>
        <fullName evidence="1">Uncharacterized protein</fullName>
    </submittedName>
</protein>
<dbReference type="Proteomes" id="UP000198211">
    <property type="component" value="Unassembled WGS sequence"/>
</dbReference>
<reference evidence="2" key="1">
    <citation type="submission" date="2017-03" db="EMBL/GenBank/DDBJ databases">
        <title>Phytopthora megakarya and P. palmivora, two closely related causual agents of cacao black pod achieved similar genome size and gene model numbers by different mechanisms.</title>
        <authorList>
            <person name="Ali S."/>
            <person name="Shao J."/>
            <person name="Larry D.J."/>
            <person name="Kronmiller B."/>
            <person name="Shen D."/>
            <person name="Strem M.D."/>
            <person name="Melnick R.L."/>
            <person name="Guiltinan M.J."/>
            <person name="Tyler B.M."/>
            <person name="Meinhardt L.W."/>
            <person name="Bailey B.A."/>
        </authorList>
    </citation>
    <scope>NUCLEOTIDE SEQUENCE [LARGE SCALE GENOMIC DNA]</scope>
    <source>
        <strain evidence="2">zdho120</strain>
    </source>
</reference>
<name>A0A225WNB6_9STRA</name>